<organism evidence="2 3">
    <name type="scientific">Allocoleopsis franciscana PCC 7113</name>
    <dbReference type="NCBI Taxonomy" id="1173027"/>
    <lineage>
        <taxon>Bacteria</taxon>
        <taxon>Bacillati</taxon>
        <taxon>Cyanobacteriota</taxon>
        <taxon>Cyanophyceae</taxon>
        <taxon>Coleofasciculales</taxon>
        <taxon>Coleofasciculaceae</taxon>
        <taxon>Allocoleopsis</taxon>
        <taxon>Allocoleopsis franciscana</taxon>
    </lineage>
</organism>
<dbReference type="STRING" id="1173027.Mic7113_0164"/>
<evidence type="ECO:0000313" key="3">
    <source>
        <dbReference type="Proteomes" id="UP000010471"/>
    </source>
</evidence>
<dbReference type="Proteomes" id="UP000010471">
    <property type="component" value="Chromosome"/>
</dbReference>
<feature type="domain" description="HEPN" evidence="1">
    <location>
        <begin position="154"/>
        <end position="288"/>
    </location>
</feature>
<proteinExistence type="predicted"/>
<evidence type="ECO:0000313" key="2">
    <source>
        <dbReference type="EMBL" id="AFZ16101.1"/>
    </source>
</evidence>
<evidence type="ECO:0000259" key="1">
    <source>
        <dbReference type="Pfam" id="PF05168"/>
    </source>
</evidence>
<gene>
    <name evidence="2" type="ORF">Mic7113_0164</name>
</gene>
<dbReference type="EMBL" id="CP003630">
    <property type="protein sequence ID" value="AFZ16101.1"/>
    <property type="molecule type" value="Genomic_DNA"/>
</dbReference>
<dbReference type="eggNOG" id="COG2250">
    <property type="taxonomic scope" value="Bacteria"/>
</dbReference>
<protein>
    <submittedName>
        <fullName evidence="2">HEPN domain-containing protein</fullName>
    </submittedName>
</protein>
<accession>K9W8H3</accession>
<name>K9W8H3_9CYAN</name>
<dbReference type="RefSeq" id="WP_015180265.1">
    <property type="nucleotide sequence ID" value="NC_019738.1"/>
</dbReference>
<dbReference type="HOGENOM" id="CLU_688512_0_0_3"/>
<dbReference type="OrthoDB" id="495580at2"/>
<dbReference type="Pfam" id="PF05168">
    <property type="entry name" value="HEPN"/>
    <property type="match status" value="1"/>
</dbReference>
<dbReference type="SUPFAM" id="SSF81593">
    <property type="entry name" value="Nucleotidyltransferase substrate binding subunit/domain"/>
    <property type="match status" value="1"/>
</dbReference>
<dbReference type="AlphaFoldDB" id="K9W8H3"/>
<sequence>MNQEEFENRMQEIDTELIKQGITVKFRRRIEALKLFCPNSSFSLSPEDKKIFGEFEGSNLFDKIGIWYWDMYSKKTLSIFDIGRKPFKLRGEIYYINYPTVCCAAGIDVLNFVENLTEKMKCSLNSIEQDQILQEFELGYYAFNAIWSLGNFLQHLREEAKDFLERGAVDIEASTSNLIDIQNTIFHSHQAAEKFLKALWVELDYHNAVVKKYDRGKNGLKMCGHHLIMLYERLPKTQPKKKHIHEQVKYLHDLVPDMDIRYKIQAKTLDEAVKAVNSMLIVCKFVSEQIAKIHQSKEIFSVQEYEEGLLKIYLDKFLSLGVAANRGQDITTDIDNAVRECTEHLAIVKSSTEIGNLKQLVGKIKIILSDQHYSQQHKEWSDTLNKVLKLLEVKITEIER</sequence>
<dbReference type="InterPro" id="IPR007842">
    <property type="entry name" value="HEPN_dom"/>
</dbReference>
<keyword evidence="3" id="KW-1185">Reference proteome</keyword>
<dbReference type="Gene3D" id="1.20.120.330">
    <property type="entry name" value="Nucleotidyltransferases domain 2"/>
    <property type="match status" value="1"/>
</dbReference>
<dbReference type="KEGG" id="mic:Mic7113_0164"/>
<reference evidence="2 3" key="1">
    <citation type="submission" date="2012-06" db="EMBL/GenBank/DDBJ databases">
        <title>Finished chromosome of genome of Microcoleus sp. PCC 7113.</title>
        <authorList>
            <consortium name="US DOE Joint Genome Institute"/>
            <person name="Gugger M."/>
            <person name="Coursin T."/>
            <person name="Rippka R."/>
            <person name="Tandeau De Marsac N."/>
            <person name="Huntemann M."/>
            <person name="Wei C.-L."/>
            <person name="Han J."/>
            <person name="Detter J.C."/>
            <person name="Han C."/>
            <person name="Tapia R."/>
            <person name="Chen A."/>
            <person name="Kyrpides N."/>
            <person name="Mavromatis K."/>
            <person name="Markowitz V."/>
            <person name="Szeto E."/>
            <person name="Ivanova N."/>
            <person name="Pagani I."/>
            <person name="Pati A."/>
            <person name="Goodwin L."/>
            <person name="Nordberg H.P."/>
            <person name="Cantor M.N."/>
            <person name="Hua S.X."/>
            <person name="Woyke T."/>
            <person name="Kerfeld C.A."/>
        </authorList>
    </citation>
    <scope>NUCLEOTIDE SEQUENCE [LARGE SCALE GENOMIC DNA]</scope>
    <source>
        <strain evidence="2 3">PCC 7113</strain>
    </source>
</reference>